<feature type="transmembrane region" description="Helical" evidence="1">
    <location>
        <begin position="41"/>
        <end position="62"/>
    </location>
</feature>
<comment type="caution">
    <text evidence="2">The sequence shown here is derived from an EMBL/GenBank/DDBJ whole genome shotgun (WGS) entry which is preliminary data.</text>
</comment>
<dbReference type="RefSeq" id="WP_167848834.1">
    <property type="nucleotide sequence ID" value="NZ_PGGK01000007.1"/>
</dbReference>
<dbReference type="OrthoDB" id="141478at2157"/>
<feature type="transmembrane region" description="Helical" evidence="1">
    <location>
        <begin position="96"/>
        <end position="116"/>
    </location>
</feature>
<organism evidence="2 3">
    <name type="scientific">Methanolobus halotolerans</name>
    <dbReference type="NCBI Taxonomy" id="2052935"/>
    <lineage>
        <taxon>Archaea</taxon>
        <taxon>Methanobacteriati</taxon>
        <taxon>Methanobacteriota</taxon>
        <taxon>Stenosarchaea group</taxon>
        <taxon>Methanomicrobia</taxon>
        <taxon>Methanosarcinales</taxon>
        <taxon>Methanosarcinaceae</taxon>
        <taxon>Methanolobus</taxon>
    </lineage>
</organism>
<keyword evidence="1" id="KW-0472">Membrane</keyword>
<evidence type="ECO:0000313" key="2">
    <source>
        <dbReference type="EMBL" id="TGC09012.1"/>
    </source>
</evidence>
<feature type="transmembrane region" description="Helical" evidence="1">
    <location>
        <begin position="122"/>
        <end position="143"/>
    </location>
</feature>
<gene>
    <name evidence="2" type="ORF">CUN85_08265</name>
</gene>
<protein>
    <submittedName>
        <fullName evidence="2">Uncharacterized protein</fullName>
    </submittedName>
</protein>
<dbReference type="Proteomes" id="UP000297295">
    <property type="component" value="Unassembled WGS sequence"/>
</dbReference>
<evidence type="ECO:0000313" key="3">
    <source>
        <dbReference type="Proteomes" id="UP000297295"/>
    </source>
</evidence>
<dbReference type="EMBL" id="PGGK01000007">
    <property type="protein sequence ID" value="TGC09012.1"/>
    <property type="molecule type" value="Genomic_DNA"/>
</dbReference>
<feature type="transmembrane region" description="Helical" evidence="1">
    <location>
        <begin position="68"/>
        <end position="89"/>
    </location>
</feature>
<name>A0A4E0Q9T0_9EURY</name>
<proteinExistence type="predicted"/>
<keyword evidence="1" id="KW-0812">Transmembrane</keyword>
<sequence>MSMEILITDIVDAALIIGVTAVFLFADIIAKNHLKISLKDIGADLALGAFLVQLAFLTDLLTAQEMSYFNSNVVLAVCFAIFWVICLWLPSKKDILADMFSYTLGIFALAASIMHSLGTPNITGIAIVVAASLILSVIGFLFADHLRNETVTQRFLDISKEMNIYEMNENYRKIDACRGGIDPFQPIIDIIRGAIRNDDNLTATRGIRSLAVFGSELVKAHENTSLVISHLNIHLYGLGMLAEDEKNRDLIIEVIDAFETIACNCVEKNMEQTTLQTVNLLHNFFRLHTERSFFPALGRIELIKRSETTADLYNVLMKNTISSPRHKFARASGKIGEAAASYKMIEAAEKSVELLKIIAIDAASKKDIDTLEYVRTALVEVASMVKENRLEHLEKQIITTLRDICIKAVQESSDRKKNDSLPKAVAALRDIGEIFGERSYLDVTGSLKDIGIVAARRHSDAKVSHVIPHIEHFCVLASEMEMDEQASRSVIAIMEVCEASIREQMVESTARSSKTLASLSNRGNLTIFVNEAVFELGKYREMDREMFALFEKTYNNSGGK</sequence>
<reference evidence="2 3" key="1">
    <citation type="submission" date="2017-11" db="EMBL/GenBank/DDBJ databases">
        <title>Isolation and Characterization of Methanogenic Archaea from Saline Meromictic Lake at Siberia.</title>
        <authorList>
            <person name="Shen Y."/>
            <person name="Huang H.-H."/>
            <person name="Lai M.-C."/>
            <person name="Chen S.-C."/>
        </authorList>
    </citation>
    <scope>NUCLEOTIDE SEQUENCE [LARGE SCALE GENOMIC DNA]</scope>
    <source>
        <strain evidence="2 3">SY-01</strain>
    </source>
</reference>
<dbReference type="AlphaFoldDB" id="A0A4E0Q9T0"/>
<keyword evidence="3" id="KW-1185">Reference proteome</keyword>
<evidence type="ECO:0000256" key="1">
    <source>
        <dbReference type="SAM" id="Phobius"/>
    </source>
</evidence>
<feature type="transmembrane region" description="Helical" evidence="1">
    <location>
        <begin position="6"/>
        <end position="29"/>
    </location>
</feature>
<accession>A0A4E0Q9T0</accession>
<keyword evidence="1" id="KW-1133">Transmembrane helix</keyword>